<keyword evidence="2" id="KW-1185">Reference proteome</keyword>
<evidence type="ECO:0000313" key="2">
    <source>
        <dbReference type="Proteomes" id="UP001153636"/>
    </source>
</evidence>
<organism evidence="1 2">
    <name type="scientific">Psylliodes chrysocephalus</name>
    <dbReference type="NCBI Taxonomy" id="3402493"/>
    <lineage>
        <taxon>Eukaryota</taxon>
        <taxon>Metazoa</taxon>
        <taxon>Ecdysozoa</taxon>
        <taxon>Arthropoda</taxon>
        <taxon>Hexapoda</taxon>
        <taxon>Insecta</taxon>
        <taxon>Pterygota</taxon>
        <taxon>Neoptera</taxon>
        <taxon>Endopterygota</taxon>
        <taxon>Coleoptera</taxon>
        <taxon>Polyphaga</taxon>
        <taxon>Cucujiformia</taxon>
        <taxon>Chrysomeloidea</taxon>
        <taxon>Chrysomelidae</taxon>
        <taxon>Galerucinae</taxon>
        <taxon>Alticini</taxon>
        <taxon>Psylliodes</taxon>
    </lineage>
</organism>
<reference evidence="1" key="1">
    <citation type="submission" date="2022-01" db="EMBL/GenBank/DDBJ databases">
        <authorList>
            <person name="King R."/>
        </authorList>
    </citation>
    <scope>NUCLEOTIDE SEQUENCE</scope>
</reference>
<dbReference type="OrthoDB" id="10249338at2759"/>
<dbReference type="InterPro" id="IPR059162">
    <property type="entry name" value="RIIAD1"/>
</dbReference>
<dbReference type="CDD" id="cd22971">
    <property type="entry name" value="DD_RIIAD1"/>
    <property type="match status" value="1"/>
</dbReference>
<gene>
    <name evidence="1" type="ORF">PSYICH_LOCUS11908</name>
</gene>
<dbReference type="AlphaFoldDB" id="A0A9P0D5P8"/>
<sequence>MSEAIPQVESPFGFILTEKQEELLTGYKVDQIRENYRYLTKHPEIKKFINLLLKAVLFEQPHKVRQFLYDYIQDNFNEIKSILEPEIMSVETGDPRQSMMMINKWRNKYKYKHSFKVPNCLSVENSQKSVSTASNIPTISKIIGDFGFYENLLKNLPEEKLIKMKIKSKRNRSDQTRPRFLSDPKSIIDTIKPVCPLPQETITYTTKQSQRELSMFSQNTDGRTPSELCFSRISGIAVKKNIPDFGFYGDQIKRKAEEKRLQDEYCMLQRSTRETF</sequence>
<accession>A0A9P0D5P8</accession>
<proteinExistence type="predicted"/>
<name>A0A9P0D5P8_9CUCU</name>
<dbReference type="Proteomes" id="UP001153636">
    <property type="component" value="Chromosome 6"/>
</dbReference>
<dbReference type="EMBL" id="OV651818">
    <property type="protein sequence ID" value="CAH1112449.1"/>
    <property type="molecule type" value="Genomic_DNA"/>
</dbReference>
<protein>
    <submittedName>
        <fullName evidence="1">Uncharacterized protein</fullName>
    </submittedName>
</protein>
<evidence type="ECO:0000313" key="1">
    <source>
        <dbReference type="EMBL" id="CAH1112449.1"/>
    </source>
</evidence>